<organism evidence="2 3">
    <name type="scientific">Armatimonas rosea</name>
    <dbReference type="NCBI Taxonomy" id="685828"/>
    <lineage>
        <taxon>Bacteria</taxon>
        <taxon>Bacillati</taxon>
        <taxon>Armatimonadota</taxon>
        <taxon>Armatimonadia</taxon>
        <taxon>Armatimonadales</taxon>
        <taxon>Armatimonadaceae</taxon>
        <taxon>Armatimonas</taxon>
    </lineage>
</organism>
<evidence type="ECO:0000313" key="3">
    <source>
        <dbReference type="Proteomes" id="UP000520814"/>
    </source>
</evidence>
<feature type="region of interest" description="Disordered" evidence="1">
    <location>
        <begin position="23"/>
        <end position="47"/>
    </location>
</feature>
<name>A0A7W9SQL2_ARMRO</name>
<protein>
    <submittedName>
        <fullName evidence="2">Uncharacterized protein</fullName>
    </submittedName>
</protein>
<proteinExistence type="predicted"/>
<evidence type="ECO:0000256" key="1">
    <source>
        <dbReference type="SAM" id="MobiDB-lite"/>
    </source>
</evidence>
<dbReference type="EMBL" id="JACHGW010000002">
    <property type="protein sequence ID" value="MBB6050635.1"/>
    <property type="molecule type" value="Genomic_DNA"/>
</dbReference>
<comment type="caution">
    <text evidence="2">The sequence shown here is derived from an EMBL/GenBank/DDBJ whole genome shotgun (WGS) entry which is preliminary data.</text>
</comment>
<accession>A0A7W9SQL2</accession>
<reference evidence="2 3" key="1">
    <citation type="submission" date="2020-08" db="EMBL/GenBank/DDBJ databases">
        <title>Genomic Encyclopedia of Type Strains, Phase IV (KMG-IV): sequencing the most valuable type-strain genomes for metagenomic binning, comparative biology and taxonomic classification.</title>
        <authorList>
            <person name="Goeker M."/>
        </authorList>
    </citation>
    <scope>NUCLEOTIDE SEQUENCE [LARGE SCALE GENOMIC DNA]</scope>
    <source>
        <strain evidence="2 3">DSM 23562</strain>
    </source>
</reference>
<gene>
    <name evidence="2" type="ORF">HNQ39_002426</name>
</gene>
<dbReference type="AlphaFoldDB" id="A0A7W9SQL2"/>
<dbReference type="Proteomes" id="UP000520814">
    <property type="component" value="Unassembled WGS sequence"/>
</dbReference>
<sequence length="47" mass="5428">MRIRAKELRQLWKRKEEVYKARTKTTPGTTVEAKAAKPARSAKKGEE</sequence>
<keyword evidence="3" id="KW-1185">Reference proteome</keyword>
<evidence type="ECO:0000313" key="2">
    <source>
        <dbReference type="EMBL" id="MBB6050635.1"/>
    </source>
</evidence>